<accession>A0AA36FVQ6</accession>
<dbReference type="GO" id="GO:0005886">
    <property type="term" value="C:plasma membrane"/>
    <property type="evidence" value="ECO:0007669"/>
    <property type="project" value="TreeGrafter"/>
</dbReference>
<feature type="region of interest" description="Disordered" evidence="9">
    <location>
        <begin position="462"/>
        <end position="481"/>
    </location>
</feature>
<feature type="transmembrane region" description="Helical" evidence="10">
    <location>
        <begin position="222"/>
        <end position="241"/>
    </location>
</feature>
<feature type="transmembrane region" description="Helical" evidence="10">
    <location>
        <begin position="392"/>
        <end position="417"/>
    </location>
</feature>
<keyword evidence="6 10" id="KW-1133">Transmembrane helix</keyword>
<feature type="domain" description="SLC41A/MgtE integral membrane" evidence="11">
    <location>
        <begin position="67"/>
        <end position="206"/>
    </location>
</feature>
<dbReference type="InterPro" id="IPR006667">
    <property type="entry name" value="SLC41_membr_dom"/>
</dbReference>
<reference evidence="12" key="1">
    <citation type="submission" date="2023-06" db="EMBL/GenBank/DDBJ databases">
        <authorList>
            <person name="Delattre M."/>
        </authorList>
    </citation>
    <scope>NUCLEOTIDE SEQUENCE</scope>
    <source>
        <strain evidence="12">AF72</strain>
    </source>
</reference>
<organism evidence="12 13">
    <name type="scientific">Mesorhabditis spiculigera</name>
    <dbReference type="NCBI Taxonomy" id="96644"/>
    <lineage>
        <taxon>Eukaryota</taxon>
        <taxon>Metazoa</taxon>
        <taxon>Ecdysozoa</taxon>
        <taxon>Nematoda</taxon>
        <taxon>Chromadorea</taxon>
        <taxon>Rhabditida</taxon>
        <taxon>Rhabditina</taxon>
        <taxon>Rhabditomorpha</taxon>
        <taxon>Rhabditoidea</taxon>
        <taxon>Rhabditidae</taxon>
        <taxon>Mesorhabditinae</taxon>
        <taxon>Mesorhabditis</taxon>
    </lineage>
</organism>
<evidence type="ECO:0000313" key="13">
    <source>
        <dbReference type="Proteomes" id="UP001177023"/>
    </source>
</evidence>
<dbReference type="PANTHER" id="PTHR16228">
    <property type="entry name" value="DIVALENT CATION TRANSPORTER SOLUTE CARRIER FAMILY 41"/>
    <property type="match status" value="1"/>
</dbReference>
<feature type="transmembrane region" description="Helical" evidence="10">
    <location>
        <begin position="189"/>
        <end position="216"/>
    </location>
</feature>
<dbReference type="EMBL" id="CATQJA010001304">
    <property type="protein sequence ID" value="CAJ0566722.1"/>
    <property type="molecule type" value="Genomic_DNA"/>
</dbReference>
<keyword evidence="7" id="KW-0406">Ion transport</keyword>
<evidence type="ECO:0000256" key="8">
    <source>
        <dbReference type="ARBA" id="ARBA00023136"/>
    </source>
</evidence>
<name>A0AA36FVQ6_9BILA</name>
<comment type="similarity">
    <text evidence="2">Belongs to the SLC41A transporter family.</text>
</comment>
<feature type="transmembrane region" description="Helical" evidence="10">
    <location>
        <begin position="151"/>
        <end position="177"/>
    </location>
</feature>
<evidence type="ECO:0000256" key="5">
    <source>
        <dbReference type="ARBA" id="ARBA00022842"/>
    </source>
</evidence>
<proteinExistence type="inferred from homology"/>
<comment type="subcellular location">
    <subcellularLocation>
        <location evidence="1">Membrane</location>
        <topology evidence="1">Multi-pass membrane protein</topology>
    </subcellularLocation>
</comment>
<dbReference type="SUPFAM" id="SSF161093">
    <property type="entry name" value="MgtE membrane domain-like"/>
    <property type="match status" value="2"/>
</dbReference>
<evidence type="ECO:0000256" key="4">
    <source>
        <dbReference type="ARBA" id="ARBA00022692"/>
    </source>
</evidence>
<keyword evidence="3" id="KW-0813">Transport</keyword>
<gene>
    <name evidence="12" type="ORF">MSPICULIGERA_LOCUS5311</name>
</gene>
<protein>
    <recommendedName>
        <fullName evidence="11">SLC41A/MgtE integral membrane domain-containing protein</fullName>
    </recommendedName>
</protein>
<evidence type="ECO:0000256" key="1">
    <source>
        <dbReference type="ARBA" id="ARBA00004141"/>
    </source>
</evidence>
<comment type="caution">
    <text evidence="12">The sequence shown here is derived from an EMBL/GenBank/DDBJ whole genome shotgun (WGS) entry which is preliminary data.</text>
</comment>
<dbReference type="Pfam" id="PF01769">
    <property type="entry name" value="MgtE"/>
    <property type="match status" value="2"/>
</dbReference>
<evidence type="ECO:0000256" key="3">
    <source>
        <dbReference type="ARBA" id="ARBA00022448"/>
    </source>
</evidence>
<feature type="transmembrane region" description="Helical" evidence="10">
    <location>
        <begin position="108"/>
        <end position="131"/>
    </location>
</feature>
<evidence type="ECO:0000256" key="7">
    <source>
        <dbReference type="ARBA" id="ARBA00023065"/>
    </source>
</evidence>
<evidence type="ECO:0000259" key="11">
    <source>
        <dbReference type="Pfam" id="PF01769"/>
    </source>
</evidence>
<keyword evidence="8 10" id="KW-0472">Membrane</keyword>
<feature type="non-terminal residue" evidence="12">
    <location>
        <position position="1"/>
    </location>
</feature>
<feature type="domain" description="SLC41A/MgtE integral membrane" evidence="11">
    <location>
        <begin position="290"/>
        <end position="439"/>
    </location>
</feature>
<dbReference type="Proteomes" id="UP001177023">
    <property type="component" value="Unassembled WGS sequence"/>
</dbReference>
<evidence type="ECO:0000256" key="9">
    <source>
        <dbReference type="SAM" id="MobiDB-lite"/>
    </source>
</evidence>
<dbReference type="Gene3D" id="1.10.357.20">
    <property type="entry name" value="SLC41 divalent cation transporters, integral membrane domain"/>
    <property type="match status" value="2"/>
</dbReference>
<feature type="transmembrane region" description="Helical" evidence="10">
    <location>
        <begin position="349"/>
        <end position="372"/>
    </location>
</feature>
<dbReference type="InterPro" id="IPR036739">
    <property type="entry name" value="SLC41_membr_dom_sf"/>
</dbReference>
<evidence type="ECO:0000256" key="10">
    <source>
        <dbReference type="SAM" id="Phobius"/>
    </source>
</evidence>
<keyword evidence="13" id="KW-1185">Reference proteome</keyword>
<dbReference type="PANTHER" id="PTHR16228:SF7">
    <property type="entry name" value="SLC41A_MGTE INTEGRAL MEMBRANE DOMAIN-CONTAINING PROTEIN"/>
    <property type="match status" value="1"/>
</dbReference>
<dbReference type="GO" id="GO:0008324">
    <property type="term" value="F:monoatomic cation transmembrane transporter activity"/>
    <property type="evidence" value="ECO:0007669"/>
    <property type="project" value="InterPro"/>
</dbReference>
<feature type="transmembrane region" description="Helical" evidence="10">
    <location>
        <begin position="423"/>
        <end position="448"/>
    </location>
</feature>
<dbReference type="InterPro" id="IPR045349">
    <property type="entry name" value="SLC41A1-3"/>
</dbReference>
<keyword evidence="5" id="KW-0460">Magnesium</keyword>
<evidence type="ECO:0000256" key="2">
    <source>
        <dbReference type="ARBA" id="ARBA00009749"/>
    </source>
</evidence>
<feature type="transmembrane region" description="Helical" evidence="10">
    <location>
        <begin position="262"/>
        <end position="283"/>
    </location>
</feature>
<evidence type="ECO:0000256" key="6">
    <source>
        <dbReference type="ARBA" id="ARBA00022989"/>
    </source>
</evidence>
<dbReference type="AlphaFoldDB" id="A0AA36FVQ6"/>
<evidence type="ECO:0000313" key="12">
    <source>
        <dbReference type="EMBL" id="CAJ0566722.1"/>
    </source>
</evidence>
<feature type="non-terminal residue" evidence="12">
    <location>
        <position position="771"/>
    </location>
</feature>
<sequence length="771" mass="85488">NMDENPISPKLAEIAAIPGQLDRRVDQGCYVQGDDYDYLDPERPAFFDRSSFRFFVKIPQMIALSTPIMGLKGNLDMTFASRLATMSHQGKLDTWDGIKKRVPINMMLVQAQAMVISFFATALTLALSAIQNAVGVAGAPSMDSIGVHIPLMIATGLMTICTSCGVMDTVMATMVIVSRRKNVNPDNITAPIAASMGDLACMCLLVAYGSLLFIPYSNDSSWRMIPSIVLAIVIMCTWPYWMYKCLQDEKCRTMLKTSWFSLIGSAMFSACGGFILQICVNSFPEMSLYQPLMAGIAGNRVAVQSSRIASLLYRDHKPGELPEGRSLWHYLSPWRCYLSKDTDAGAARLLLATAVPFQAIFVSLTYLVSYILHKSGVIDPLPMINWQFTLGYLIAAFVQILILLWCCQLIVFAMWRFKMDPDLHAIPILTGMGDLFGTTWAAVTYVILYQLTPSSIRTTFDPNGLSPPWSPEPSYPEPEAEIDNVENEESVEGPGQHLTCAESSKTFICENEEIIVAGSEQVTDAGNEETIQANEASINAENQEIVEAEGKHLTCAGSEGTISCDRQQELRQAPVLCPKAFGTIDEPDGSKKKGWTSIRWKELLRDLCTDEDDDTENGPDWIRRFDDVIPWRTPGDEAANERLFGNRRQLHRLLEECVYDDLSDPQKAATVNFIRGGGRFLLFDEGGLGKSMVGAGDNEARIIFGQKLPALGGVRDGSEERRQAPQEAVVTWDESQHVKNWKSDRTKNSRNLVANAERVICISSFLCNVLQ</sequence>
<keyword evidence="4 10" id="KW-0812">Transmembrane</keyword>